<gene>
    <name evidence="1" type="ORF">GCM10023196_018950</name>
</gene>
<name>A0ABP8U713_9ACTN</name>
<accession>A0ABP8U713</accession>
<protein>
    <submittedName>
        <fullName evidence="1">Uncharacterized protein</fullName>
    </submittedName>
</protein>
<proteinExistence type="predicted"/>
<evidence type="ECO:0000313" key="2">
    <source>
        <dbReference type="Proteomes" id="UP001501442"/>
    </source>
</evidence>
<keyword evidence="2" id="KW-1185">Reference proteome</keyword>
<dbReference type="EMBL" id="BAABHK010000002">
    <property type="protein sequence ID" value="GAA4623300.1"/>
    <property type="molecule type" value="Genomic_DNA"/>
</dbReference>
<sequence length="250" mass="27289">MSDYGQHGTVVELSSGSTVLTLDRGQYHVETTPFPITFLRAGRTTAVVAATDWNRLDAFDLSTGRLLTERDTTWTKDQPPEHALNYFHGALRPSPGENWLLDDGWVWSPVGVPVLIDVAAWLAGEVYATEHGWALSYRDYAWDQPAAWIDDDTVAIQRIGPHDKAMIDGVELFDAPSGRRIGMFAGPAGMMWAHEGLLYVSATAGLEVWDPAHGVRTGLVSGFGPVAHNPVSGAFAEMAGDRLRTWTPST</sequence>
<evidence type="ECO:0000313" key="1">
    <source>
        <dbReference type="EMBL" id="GAA4623300.1"/>
    </source>
</evidence>
<reference evidence="2" key="1">
    <citation type="journal article" date="2019" name="Int. J. Syst. Evol. Microbiol.">
        <title>The Global Catalogue of Microorganisms (GCM) 10K type strain sequencing project: providing services to taxonomists for standard genome sequencing and annotation.</title>
        <authorList>
            <consortium name="The Broad Institute Genomics Platform"/>
            <consortium name="The Broad Institute Genome Sequencing Center for Infectious Disease"/>
            <person name="Wu L."/>
            <person name="Ma J."/>
        </authorList>
    </citation>
    <scope>NUCLEOTIDE SEQUENCE [LARGE SCALE GENOMIC DNA]</scope>
    <source>
        <strain evidence="2">JCM 17939</strain>
    </source>
</reference>
<dbReference type="Proteomes" id="UP001501442">
    <property type="component" value="Unassembled WGS sequence"/>
</dbReference>
<organism evidence="1 2">
    <name type="scientific">Actinoallomurus vinaceus</name>
    <dbReference type="NCBI Taxonomy" id="1080074"/>
    <lineage>
        <taxon>Bacteria</taxon>
        <taxon>Bacillati</taxon>
        <taxon>Actinomycetota</taxon>
        <taxon>Actinomycetes</taxon>
        <taxon>Streptosporangiales</taxon>
        <taxon>Thermomonosporaceae</taxon>
        <taxon>Actinoallomurus</taxon>
    </lineage>
</organism>
<comment type="caution">
    <text evidence="1">The sequence shown here is derived from an EMBL/GenBank/DDBJ whole genome shotgun (WGS) entry which is preliminary data.</text>
</comment>